<evidence type="ECO:0000259" key="5">
    <source>
        <dbReference type="Pfam" id="PF24827"/>
    </source>
</evidence>
<dbReference type="SUPFAM" id="SSF53187">
    <property type="entry name" value="Zn-dependent exopeptidases"/>
    <property type="match status" value="1"/>
</dbReference>
<proteinExistence type="predicted"/>
<dbReference type="PANTHER" id="PTHR37326:SF1">
    <property type="entry name" value="BLL3975 PROTEIN"/>
    <property type="match status" value="1"/>
</dbReference>
<dbReference type="PANTHER" id="PTHR37326">
    <property type="entry name" value="BLL3975 PROTEIN"/>
    <property type="match status" value="1"/>
</dbReference>
<dbReference type="InterPro" id="IPR055438">
    <property type="entry name" value="AstE_AspA_cat"/>
</dbReference>
<dbReference type="Pfam" id="PF24827">
    <property type="entry name" value="AstE_AspA_cat"/>
    <property type="match status" value="1"/>
</dbReference>
<dbReference type="OrthoDB" id="2647974at2"/>
<evidence type="ECO:0000256" key="4">
    <source>
        <dbReference type="ARBA" id="ARBA00022833"/>
    </source>
</evidence>
<dbReference type="GO" id="GO:0016788">
    <property type="term" value="F:hydrolase activity, acting on ester bonds"/>
    <property type="evidence" value="ECO:0007669"/>
    <property type="project" value="InterPro"/>
</dbReference>
<evidence type="ECO:0000256" key="3">
    <source>
        <dbReference type="ARBA" id="ARBA00022801"/>
    </source>
</evidence>
<comment type="caution">
    <text evidence="6">The sequence shown here is derived from an EMBL/GenBank/DDBJ whole genome shotgun (WGS) entry which is preliminary data.</text>
</comment>
<evidence type="ECO:0000256" key="2">
    <source>
        <dbReference type="ARBA" id="ARBA00022723"/>
    </source>
</evidence>
<accession>A0A1C1A1J3</accession>
<name>A0A1C1A1J3_9BACL</name>
<gene>
    <name evidence="6" type="ORF">A8709_26605</name>
</gene>
<protein>
    <submittedName>
        <fullName evidence="6">Deacylase</fullName>
    </submittedName>
</protein>
<evidence type="ECO:0000313" key="7">
    <source>
        <dbReference type="Proteomes" id="UP000093309"/>
    </source>
</evidence>
<dbReference type="Proteomes" id="UP000093309">
    <property type="component" value="Unassembled WGS sequence"/>
</dbReference>
<dbReference type="InterPro" id="IPR053138">
    <property type="entry name" value="N-alpha-Ac-DABA_deacetylase"/>
</dbReference>
<dbReference type="RefSeq" id="WP_065853240.1">
    <property type="nucleotide sequence ID" value="NZ_LYPC01000020.1"/>
</dbReference>
<keyword evidence="7" id="KW-1185">Reference proteome</keyword>
<dbReference type="Gene3D" id="3.40.630.10">
    <property type="entry name" value="Zn peptidases"/>
    <property type="match status" value="1"/>
</dbReference>
<comment type="cofactor">
    <cofactor evidence="1">
        <name>Zn(2+)</name>
        <dbReference type="ChEBI" id="CHEBI:29105"/>
    </cofactor>
</comment>
<evidence type="ECO:0000256" key="1">
    <source>
        <dbReference type="ARBA" id="ARBA00001947"/>
    </source>
</evidence>
<organism evidence="6 7">
    <name type="scientific">Paenibacillus pectinilyticus</name>
    <dbReference type="NCBI Taxonomy" id="512399"/>
    <lineage>
        <taxon>Bacteria</taxon>
        <taxon>Bacillati</taxon>
        <taxon>Bacillota</taxon>
        <taxon>Bacilli</taxon>
        <taxon>Bacillales</taxon>
        <taxon>Paenibacillaceae</taxon>
        <taxon>Paenibacillus</taxon>
    </lineage>
</organism>
<dbReference type="EMBL" id="LYPC01000020">
    <property type="protein sequence ID" value="OCT14388.1"/>
    <property type="molecule type" value="Genomic_DNA"/>
</dbReference>
<reference evidence="7" key="1">
    <citation type="submission" date="2016-05" db="EMBL/GenBank/DDBJ databases">
        <title>Paenibacillus oryzae. sp. nov., isolated from the rice root.</title>
        <authorList>
            <person name="Zhang J."/>
            <person name="Zhang X."/>
        </authorList>
    </citation>
    <scope>NUCLEOTIDE SEQUENCE [LARGE SCALE GENOMIC DNA]</scope>
    <source>
        <strain evidence="7">KCTC13222</strain>
    </source>
</reference>
<keyword evidence="2" id="KW-0479">Metal-binding</keyword>
<dbReference type="GO" id="GO:0046872">
    <property type="term" value="F:metal ion binding"/>
    <property type="evidence" value="ECO:0007669"/>
    <property type="project" value="UniProtKB-KW"/>
</dbReference>
<feature type="domain" description="Succinylglutamate desuccinylase/Aspartoacylase catalytic" evidence="5">
    <location>
        <begin position="27"/>
        <end position="181"/>
    </location>
</feature>
<dbReference type="STRING" id="512399.A8709_26605"/>
<evidence type="ECO:0000313" key="6">
    <source>
        <dbReference type="EMBL" id="OCT14388.1"/>
    </source>
</evidence>
<keyword evidence="4" id="KW-0862">Zinc</keyword>
<dbReference type="AlphaFoldDB" id="A0A1C1A1J3"/>
<sequence>MHITESLLAKDTKFETPYYIIKGSSAGNKVIVTAGIHGDERASILAAKKFLGLIQKDLLHINKGSLIIIPIVNQNAYKERIRGIPDLNRTFPRKHNHVASHPLSAALCKLAKEFQPTWYIDLHEANGLSKITPKVLGQTLIANPKSKVIPFVRRIVRLMNLTIKQKSRHFTVRLRNLPSGSGRNAAYRLLNSRAITVETSWNLPLSDRVNYQMKILRNILNEAGVLKEDIARFPQQNDERQLYREGYRSFFG</sequence>
<keyword evidence="3" id="KW-0378">Hydrolase</keyword>